<feature type="non-terminal residue" evidence="3">
    <location>
        <position position="111"/>
    </location>
</feature>
<evidence type="ECO:0000256" key="1">
    <source>
        <dbReference type="SAM" id="Coils"/>
    </source>
</evidence>
<feature type="compositionally biased region" description="Polar residues" evidence="2">
    <location>
        <begin position="9"/>
        <end position="25"/>
    </location>
</feature>
<evidence type="ECO:0000313" key="3">
    <source>
        <dbReference type="EMBL" id="CAG8735697.1"/>
    </source>
</evidence>
<dbReference type="Proteomes" id="UP000789901">
    <property type="component" value="Unassembled WGS sequence"/>
</dbReference>
<sequence>QKEFEHLSDSQQSESVSFVTARSSSDPPPTYKEATQTVQQEEVQQEDRIELLHQTVLDYETRLNEYQRNVDNDKNRINSLESTNQTLIKNIKDIKDPIKNIQLVKEQVEVD</sequence>
<accession>A0ABN7V626</accession>
<evidence type="ECO:0000256" key="2">
    <source>
        <dbReference type="SAM" id="MobiDB-lite"/>
    </source>
</evidence>
<keyword evidence="1" id="KW-0175">Coiled coil</keyword>
<name>A0ABN7V626_GIGMA</name>
<keyword evidence="4" id="KW-1185">Reference proteome</keyword>
<gene>
    <name evidence="3" type="ORF">GMARGA_LOCUS14831</name>
</gene>
<evidence type="ECO:0000313" key="4">
    <source>
        <dbReference type="Proteomes" id="UP000789901"/>
    </source>
</evidence>
<feature type="region of interest" description="Disordered" evidence="2">
    <location>
        <begin position="1"/>
        <end position="35"/>
    </location>
</feature>
<comment type="caution">
    <text evidence="3">The sequence shown here is derived from an EMBL/GenBank/DDBJ whole genome shotgun (WGS) entry which is preliminary data.</text>
</comment>
<feature type="coiled-coil region" evidence="1">
    <location>
        <begin position="49"/>
        <end position="90"/>
    </location>
</feature>
<feature type="non-terminal residue" evidence="3">
    <location>
        <position position="1"/>
    </location>
</feature>
<organism evidence="3 4">
    <name type="scientific">Gigaspora margarita</name>
    <dbReference type="NCBI Taxonomy" id="4874"/>
    <lineage>
        <taxon>Eukaryota</taxon>
        <taxon>Fungi</taxon>
        <taxon>Fungi incertae sedis</taxon>
        <taxon>Mucoromycota</taxon>
        <taxon>Glomeromycotina</taxon>
        <taxon>Glomeromycetes</taxon>
        <taxon>Diversisporales</taxon>
        <taxon>Gigasporaceae</taxon>
        <taxon>Gigaspora</taxon>
    </lineage>
</organism>
<dbReference type="EMBL" id="CAJVQB010009998">
    <property type="protein sequence ID" value="CAG8735697.1"/>
    <property type="molecule type" value="Genomic_DNA"/>
</dbReference>
<reference evidence="3 4" key="1">
    <citation type="submission" date="2021-06" db="EMBL/GenBank/DDBJ databases">
        <authorList>
            <person name="Kallberg Y."/>
            <person name="Tangrot J."/>
            <person name="Rosling A."/>
        </authorList>
    </citation>
    <scope>NUCLEOTIDE SEQUENCE [LARGE SCALE GENOMIC DNA]</scope>
    <source>
        <strain evidence="3 4">120-4 pot B 10/14</strain>
    </source>
</reference>
<protein>
    <submittedName>
        <fullName evidence="3">39273_t:CDS:1</fullName>
    </submittedName>
</protein>
<proteinExistence type="predicted"/>